<dbReference type="SUPFAM" id="SSF53167">
    <property type="entry name" value="Purine and uridine phosphorylases"/>
    <property type="match status" value="1"/>
</dbReference>
<dbReference type="InterPro" id="IPR011006">
    <property type="entry name" value="CheY-like_superfamily"/>
</dbReference>
<sequence length="425" mass="47961">MERKAKTANITFIMISILIMEDHEEKISALKSLLVDECNIPEEAIDVAKNIYDGRLLLQEKIYDLLLLDMVLPARADLEPNEDDSPKFIEDIYTNPNIYIPSQIVGETSHDDKFEELKLRFEDKLWTLVQYKNNSNDWKSKIRAKVFHLQRHIQQVETSVSQKSHYDLAIVCALRDEYNALLDVFGKDRWKKCQDSTFPLPYHTCRIATSGIGQEYSVCAVCVGNSGMVQTSIYTTAACKIFTPKTIFMTGFSAGLKDCKLKFGDIVIAKSVQDYSRGKMLDEPTGTVRFLREIHQISISHRLQYAAEEISSDRGYISDINLQLKDMNLLEDGENVKAVVAPTVCGPFVVASSEIVDDINEMDRNLMALDMEGFGLYAACQAMGVECLWVKGVADYGKPGKGDAYHKLASYASAMFLYKLIKESL</sequence>
<comment type="caution">
    <text evidence="2">The sequence shown here is derived from an EMBL/GenBank/DDBJ whole genome shotgun (WGS) entry which is preliminary data.</text>
</comment>
<dbReference type="GO" id="GO:0008782">
    <property type="term" value="F:adenosylhomocysteine nucleosidase activity"/>
    <property type="evidence" value="ECO:0007669"/>
    <property type="project" value="TreeGrafter"/>
</dbReference>
<dbReference type="RefSeq" id="WP_153129395.1">
    <property type="nucleotide sequence ID" value="NZ_VZCW01000369.1"/>
</dbReference>
<dbReference type="GO" id="GO:0009116">
    <property type="term" value="P:nucleoside metabolic process"/>
    <property type="evidence" value="ECO:0007669"/>
    <property type="project" value="InterPro"/>
</dbReference>
<protein>
    <submittedName>
        <fullName evidence="2">Phosphorylase</fullName>
    </submittedName>
</protein>
<dbReference type="EMBL" id="VZCW01000369">
    <property type="protein sequence ID" value="MQN13994.1"/>
    <property type="molecule type" value="Genomic_DNA"/>
</dbReference>
<dbReference type="Gene3D" id="3.40.50.1580">
    <property type="entry name" value="Nucleoside phosphorylase domain"/>
    <property type="match status" value="1"/>
</dbReference>
<gene>
    <name evidence="2" type="ORF">F7D95_14605</name>
</gene>
<evidence type="ECO:0000259" key="1">
    <source>
        <dbReference type="Pfam" id="PF01048"/>
    </source>
</evidence>
<feature type="domain" description="Nucleoside phosphorylase" evidence="1">
    <location>
        <begin position="168"/>
        <end position="403"/>
    </location>
</feature>
<dbReference type="Proteomes" id="UP000442105">
    <property type="component" value="Unassembled WGS sequence"/>
</dbReference>
<dbReference type="SUPFAM" id="SSF52172">
    <property type="entry name" value="CheY-like"/>
    <property type="match status" value="1"/>
</dbReference>
<organism evidence="2 3">
    <name type="scientific">Segatella copri</name>
    <dbReference type="NCBI Taxonomy" id="165179"/>
    <lineage>
        <taxon>Bacteria</taxon>
        <taxon>Pseudomonadati</taxon>
        <taxon>Bacteroidota</taxon>
        <taxon>Bacteroidia</taxon>
        <taxon>Bacteroidales</taxon>
        <taxon>Prevotellaceae</taxon>
        <taxon>Segatella</taxon>
    </lineage>
</organism>
<dbReference type="PANTHER" id="PTHR46832:SF1">
    <property type="entry name" value="5'-METHYLTHIOADENOSINE_S-ADENOSYLHOMOCYSTEINE NUCLEOSIDASE"/>
    <property type="match status" value="1"/>
</dbReference>
<dbReference type="AlphaFoldDB" id="A0AA90UI22"/>
<dbReference type="GO" id="GO:0008930">
    <property type="term" value="F:methylthioadenosine nucleosidase activity"/>
    <property type="evidence" value="ECO:0007669"/>
    <property type="project" value="TreeGrafter"/>
</dbReference>
<proteinExistence type="predicted"/>
<accession>A0AA90UI22</accession>
<evidence type="ECO:0000313" key="3">
    <source>
        <dbReference type="Proteomes" id="UP000442105"/>
    </source>
</evidence>
<dbReference type="GO" id="GO:0005829">
    <property type="term" value="C:cytosol"/>
    <property type="evidence" value="ECO:0007669"/>
    <property type="project" value="TreeGrafter"/>
</dbReference>
<evidence type="ECO:0000313" key="2">
    <source>
        <dbReference type="EMBL" id="MQN13994.1"/>
    </source>
</evidence>
<reference evidence="3" key="1">
    <citation type="submission" date="2019-09" db="EMBL/GenBank/DDBJ databases">
        <title>Distinct polysaccharide growth profiles of human intestinal Prevotella copri isolates.</title>
        <authorList>
            <person name="Fehlner-Peach H."/>
            <person name="Magnabosco C."/>
            <person name="Raghavan V."/>
            <person name="Scher J.U."/>
            <person name="Tett A."/>
            <person name="Cox L.M."/>
            <person name="Gottsegen C."/>
            <person name="Watters A."/>
            <person name="Wiltshire- Gordon J.D."/>
            <person name="Segata N."/>
            <person name="Bonneau R."/>
            <person name="Littman D.R."/>
        </authorList>
    </citation>
    <scope>NUCLEOTIDE SEQUENCE [LARGE SCALE GENOMIC DNA]</scope>
    <source>
        <strain evidence="3">iAQ1179</strain>
    </source>
</reference>
<dbReference type="InterPro" id="IPR035994">
    <property type="entry name" value="Nucleoside_phosphorylase_sf"/>
</dbReference>
<dbReference type="InterPro" id="IPR000845">
    <property type="entry name" value="Nucleoside_phosphorylase_d"/>
</dbReference>
<dbReference type="PANTHER" id="PTHR46832">
    <property type="entry name" value="5'-METHYLTHIOADENOSINE/S-ADENOSYLHOMOCYSTEINE NUCLEOSIDASE"/>
    <property type="match status" value="1"/>
</dbReference>
<dbReference type="GO" id="GO:0019284">
    <property type="term" value="P:L-methionine salvage from S-adenosylmethionine"/>
    <property type="evidence" value="ECO:0007669"/>
    <property type="project" value="TreeGrafter"/>
</dbReference>
<dbReference type="Pfam" id="PF01048">
    <property type="entry name" value="PNP_UDP_1"/>
    <property type="match status" value="1"/>
</dbReference>
<name>A0AA90UI22_9BACT</name>